<feature type="transmembrane region" description="Helical" evidence="1">
    <location>
        <begin position="161"/>
        <end position="182"/>
    </location>
</feature>
<dbReference type="PANTHER" id="PTHR34219">
    <property type="entry name" value="IRON-REGULATED INNER MEMBRANE PROTEIN-RELATED"/>
    <property type="match status" value="1"/>
</dbReference>
<proteinExistence type="predicted"/>
<dbReference type="AlphaFoldDB" id="A0A4P7BAU3"/>
<organism evidence="2 5">
    <name type="scientific">Pseudoduganella plicata</name>
    <dbReference type="NCBI Taxonomy" id="321984"/>
    <lineage>
        <taxon>Bacteria</taxon>
        <taxon>Pseudomonadati</taxon>
        <taxon>Pseudomonadota</taxon>
        <taxon>Betaproteobacteria</taxon>
        <taxon>Burkholderiales</taxon>
        <taxon>Oxalobacteraceae</taxon>
        <taxon>Telluria group</taxon>
        <taxon>Pseudoduganella</taxon>
    </lineage>
</organism>
<keyword evidence="4" id="KW-1185">Reference proteome</keyword>
<dbReference type="EMBL" id="CP038026">
    <property type="protein sequence ID" value="QBQ35240.1"/>
    <property type="molecule type" value="Genomic_DNA"/>
</dbReference>
<dbReference type="Proteomes" id="UP000619512">
    <property type="component" value="Unassembled WGS sequence"/>
</dbReference>
<feature type="transmembrane region" description="Helical" evidence="1">
    <location>
        <begin position="213"/>
        <end position="231"/>
    </location>
</feature>
<accession>A0A4P7BAU3</accession>
<dbReference type="InterPro" id="IPR005625">
    <property type="entry name" value="PepSY-ass_TM"/>
</dbReference>
<dbReference type="PANTHER" id="PTHR34219:SF3">
    <property type="entry name" value="BLL7967 PROTEIN"/>
    <property type="match status" value="1"/>
</dbReference>
<evidence type="ECO:0000313" key="5">
    <source>
        <dbReference type="Proteomes" id="UP000619512"/>
    </source>
</evidence>
<keyword evidence="1" id="KW-0472">Membrane</keyword>
<dbReference type="RefSeq" id="WP_134383480.1">
    <property type="nucleotide sequence ID" value="NZ_BMWW01000009.1"/>
</dbReference>
<protein>
    <submittedName>
        <fullName evidence="3">PepSY domain-containing protein</fullName>
    </submittedName>
</protein>
<reference evidence="2" key="3">
    <citation type="submission" date="2022-12" db="EMBL/GenBank/DDBJ databases">
        <authorList>
            <person name="Sun Q."/>
            <person name="Kim S."/>
        </authorList>
    </citation>
    <scope>NUCLEOTIDE SEQUENCE</scope>
    <source>
        <strain evidence="2">KCTC 12344</strain>
    </source>
</reference>
<evidence type="ECO:0000313" key="4">
    <source>
        <dbReference type="Proteomes" id="UP000294359"/>
    </source>
</evidence>
<evidence type="ECO:0000313" key="2">
    <source>
        <dbReference type="EMBL" id="GGZ04748.1"/>
    </source>
</evidence>
<keyword evidence="1" id="KW-1133">Transmembrane helix</keyword>
<dbReference type="EMBL" id="BMWW01000009">
    <property type="protein sequence ID" value="GGZ04748.1"/>
    <property type="molecule type" value="Genomic_DNA"/>
</dbReference>
<reference evidence="2" key="1">
    <citation type="journal article" date="2014" name="Int. J. Syst. Evol. Microbiol.">
        <title>Complete genome sequence of Corynebacterium casei LMG S-19264T (=DSM 44701T), isolated from a smear-ripened cheese.</title>
        <authorList>
            <consortium name="US DOE Joint Genome Institute (JGI-PGF)"/>
            <person name="Walter F."/>
            <person name="Albersmeier A."/>
            <person name="Kalinowski J."/>
            <person name="Ruckert C."/>
        </authorList>
    </citation>
    <scope>NUCLEOTIDE SEQUENCE</scope>
    <source>
        <strain evidence="2">KCTC 12344</strain>
    </source>
</reference>
<gene>
    <name evidence="3" type="ORF">E1742_02950</name>
    <name evidence="2" type="ORF">GCM10007388_42910</name>
</gene>
<dbReference type="Pfam" id="PF03929">
    <property type="entry name" value="PepSY_TM"/>
    <property type="match status" value="1"/>
</dbReference>
<feature type="transmembrane region" description="Helical" evidence="1">
    <location>
        <begin position="15"/>
        <end position="38"/>
    </location>
</feature>
<name>A0A4P7BAU3_9BURK</name>
<evidence type="ECO:0000313" key="3">
    <source>
        <dbReference type="EMBL" id="QBQ35240.1"/>
    </source>
</evidence>
<sequence>MVTGFSRKLLRSIHLYLSLGFGLLLVLSGLTGTALVWVEELDVALNPALLRVAGRTEPLAPPGMIAERVLARLSADPLYGRPSQLGLPHVADGVVVASYRQPKGERGALAMPVTRQVMVDPVTLAVLGERNDGEFGLTRPLLMSTLFHVHRYLFAGDVGKLVMGLAGLALFLIGAIGIALWWPKATWRALVKSFTVGGHWKSLKFHFSLHRSAGMISAPVLLMLGFSGMYFNLPEWIRPAVASVATVTPTEKLRNAHVRGPRGEPIMVSEAVEVAQAVNPAGRITRVALPTDKKTPYEIRMRQPGEVRQGAGSTRITVDAYTGALLRVRNPLTAPAGDTFLNWQFPLHTGEAFGLAGRIAIAIAGLLPLGFMVTGLVLWLGRRRVRAAANARRSAAGIAPPPLRRRNGEAA</sequence>
<keyword evidence="1" id="KW-0812">Transmembrane</keyword>
<feature type="transmembrane region" description="Helical" evidence="1">
    <location>
        <begin position="355"/>
        <end position="380"/>
    </location>
</feature>
<evidence type="ECO:0000256" key="1">
    <source>
        <dbReference type="SAM" id="Phobius"/>
    </source>
</evidence>
<dbReference type="Proteomes" id="UP000294359">
    <property type="component" value="Chromosome"/>
</dbReference>
<dbReference type="OrthoDB" id="7238323at2"/>
<reference evidence="3 4" key="2">
    <citation type="submission" date="2019-03" db="EMBL/GenBank/DDBJ databases">
        <title>Draft Genome Sequences of Six Type Strains of the Genus Massilia.</title>
        <authorList>
            <person name="Miess H."/>
            <person name="Frediansyhah A."/>
            <person name="Gross H."/>
        </authorList>
    </citation>
    <scope>NUCLEOTIDE SEQUENCE [LARGE SCALE GENOMIC DNA]</scope>
    <source>
        <strain evidence="3 4">DSM 17505</strain>
    </source>
</reference>